<dbReference type="SUPFAM" id="SSF140453">
    <property type="entry name" value="EsxAB dimer-like"/>
    <property type="match status" value="1"/>
</dbReference>
<reference evidence="2 3" key="1">
    <citation type="submission" date="2019-03" db="EMBL/GenBank/DDBJ databases">
        <title>Sequencing the genomes of 1000 actinobacteria strains.</title>
        <authorList>
            <person name="Klenk H.-P."/>
        </authorList>
    </citation>
    <scope>NUCLEOTIDE SEQUENCE [LARGE SCALE GENOMIC DNA]</scope>
    <source>
        <strain evidence="2 3">DSM 44969</strain>
    </source>
</reference>
<dbReference type="Gene3D" id="1.10.287.1060">
    <property type="entry name" value="ESAT-6-like"/>
    <property type="match status" value="1"/>
</dbReference>
<evidence type="ECO:0000256" key="1">
    <source>
        <dbReference type="RuleBase" id="RU362001"/>
    </source>
</evidence>
<keyword evidence="3" id="KW-1185">Reference proteome</keyword>
<evidence type="ECO:0000313" key="2">
    <source>
        <dbReference type="EMBL" id="TCK20370.1"/>
    </source>
</evidence>
<dbReference type="OrthoDB" id="3387628at2"/>
<dbReference type="InterPro" id="IPR036689">
    <property type="entry name" value="ESAT-6-like_sf"/>
</dbReference>
<gene>
    <name evidence="2" type="ORF">EV378_4329</name>
</gene>
<dbReference type="Proteomes" id="UP000295560">
    <property type="component" value="Unassembled WGS sequence"/>
</dbReference>
<comment type="similarity">
    <text evidence="1">Belongs to the WXG100 family.</text>
</comment>
<dbReference type="NCBIfam" id="TIGR03930">
    <property type="entry name" value="WXG100_ESAT6"/>
    <property type="match status" value="1"/>
</dbReference>
<sequence>MSSPEIKVTFGALSTAQADVAATAGRIRTQLDDLKRYLAPMVATWTGDAAVQYQATQRKWDTSANDLADVLGRIGVALGAAHDNYRSTEQANAARWGA</sequence>
<proteinExistence type="inferred from homology"/>
<name>A0A4R1HJE3_PSEEN</name>
<accession>A0A4R1HJE3</accession>
<dbReference type="AlphaFoldDB" id="A0A4R1HJE3"/>
<dbReference type="Pfam" id="PF06013">
    <property type="entry name" value="WXG100"/>
    <property type="match status" value="1"/>
</dbReference>
<organism evidence="2 3">
    <name type="scientific">Pseudonocardia endophytica</name>
    <dbReference type="NCBI Taxonomy" id="401976"/>
    <lineage>
        <taxon>Bacteria</taxon>
        <taxon>Bacillati</taxon>
        <taxon>Actinomycetota</taxon>
        <taxon>Actinomycetes</taxon>
        <taxon>Pseudonocardiales</taxon>
        <taxon>Pseudonocardiaceae</taxon>
        <taxon>Pseudonocardia</taxon>
    </lineage>
</organism>
<protein>
    <recommendedName>
        <fullName evidence="1">ESAT-6-like protein</fullName>
    </recommendedName>
</protein>
<evidence type="ECO:0000313" key="3">
    <source>
        <dbReference type="Proteomes" id="UP000295560"/>
    </source>
</evidence>
<dbReference type="EMBL" id="SMFZ01000002">
    <property type="protein sequence ID" value="TCK20370.1"/>
    <property type="molecule type" value="Genomic_DNA"/>
</dbReference>
<dbReference type="RefSeq" id="WP_132429076.1">
    <property type="nucleotide sequence ID" value="NZ_SMFZ01000002.1"/>
</dbReference>
<comment type="caution">
    <text evidence="2">The sequence shown here is derived from an EMBL/GenBank/DDBJ whole genome shotgun (WGS) entry which is preliminary data.</text>
</comment>
<dbReference type="InterPro" id="IPR010310">
    <property type="entry name" value="T7SS_ESAT-6-like"/>
</dbReference>